<geneLocation type="plasmid" evidence="7 8">
    <name>pSROS01</name>
</geneLocation>
<keyword evidence="6" id="KW-0131">Cell cycle</keyword>
<evidence type="ECO:0000256" key="2">
    <source>
        <dbReference type="ARBA" id="ARBA00009323"/>
    </source>
</evidence>
<dbReference type="GO" id="GO:0000917">
    <property type="term" value="P:division septum assembly"/>
    <property type="evidence" value="ECO:0007669"/>
    <property type="project" value="UniProtKB-KW"/>
</dbReference>
<evidence type="ECO:0000313" key="7">
    <source>
        <dbReference type="EMBL" id="ACZ92016.1"/>
    </source>
</evidence>
<accession>D2BFW4</accession>
<keyword evidence="7" id="KW-0614">Plasmid</keyword>
<dbReference type="GO" id="GO:0030428">
    <property type="term" value="C:cell septum"/>
    <property type="evidence" value="ECO:0007669"/>
    <property type="project" value="UniProtKB-SubCell"/>
</dbReference>
<dbReference type="Pfam" id="PF04686">
    <property type="entry name" value="SsgA"/>
    <property type="match status" value="1"/>
</dbReference>
<reference evidence="7 8" key="1">
    <citation type="journal article" date="2010" name="Stand. Genomic Sci.">
        <title>Complete genome sequence of Streptosporangium roseum type strain (NI 9100).</title>
        <authorList>
            <person name="Nolan M."/>
            <person name="Sikorski J."/>
            <person name="Jando M."/>
            <person name="Lucas S."/>
            <person name="Lapidus A."/>
            <person name="Glavina Del Rio T."/>
            <person name="Chen F."/>
            <person name="Tice H."/>
            <person name="Pitluck S."/>
            <person name="Cheng J.F."/>
            <person name="Chertkov O."/>
            <person name="Sims D."/>
            <person name="Meincke L."/>
            <person name="Brettin T."/>
            <person name="Han C."/>
            <person name="Detter J.C."/>
            <person name="Bruce D."/>
            <person name="Goodwin L."/>
            <person name="Land M."/>
            <person name="Hauser L."/>
            <person name="Chang Y.J."/>
            <person name="Jeffries C.D."/>
            <person name="Ivanova N."/>
            <person name="Mavromatis K."/>
            <person name="Mikhailova N."/>
            <person name="Chen A."/>
            <person name="Palaniappan K."/>
            <person name="Chain P."/>
            <person name="Rohde M."/>
            <person name="Goker M."/>
            <person name="Bristow J."/>
            <person name="Eisen J.A."/>
            <person name="Markowitz V."/>
            <person name="Hugenholtz P."/>
            <person name="Kyrpides N.C."/>
            <person name="Klenk H.P."/>
        </authorList>
    </citation>
    <scope>NUCLEOTIDE SEQUENCE [LARGE SCALE GENOMIC DNA]</scope>
    <source>
        <strain evidence="8">ATCC 12428 / DSM 43021 / JCM 3005 / NI 9100</strain>
        <plasmid evidence="8">Plasmid pSROS01</plasmid>
    </source>
</reference>
<dbReference type="KEGG" id="sro:Sros_9398"/>
<dbReference type="InterPro" id="IPR006776">
    <property type="entry name" value="SsgB"/>
</dbReference>
<keyword evidence="8" id="KW-1185">Reference proteome</keyword>
<comment type="similarity">
    <text evidence="2">Belongs to the SsgA family.</text>
</comment>
<dbReference type="EMBL" id="CP001815">
    <property type="protein sequence ID" value="ACZ92016.1"/>
    <property type="molecule type" value="Genomic_DNA"/>
</dbReference>
<evidence type="ECO:0000313" key="8">
    <source>
        <dbReference type="Proteomes" id="UP000002029"/>
    </source>
</evidence>
<evidence type="ECO:0000256" key="4">
    <source>
        <dbReference type="ARBA" id="ARBA00022969"/>
    </source>
</evidence>
<evidence type="ECO:0000256" key="3">
    <source>
        <dbReference type="ARBA" id="ARBA00022618"/>
    </source>
</evidence>
<keyword evidence="4" id="KW-0749">Sporulation</keyword>
<proteinExistence type="inferred from homology"/>
<dbReference type="Gene3D" id="2.30.31.20">
    <property type="entry name" value="Sporulation-specific cell division protein SsgB"/>
    <property type="match status" value="1"/>
</dbReference>
<sequence length="139" mass="15670">MRTREVTKGITLWPTDRPDYPFAAVLTYSPADPYAVRLAFIQGFRETVVHRFARNLLAEGMDDPAGQCDVTVSPHEEVDDYLILTVRGAVGYPFAVYAFREPVQDFLDQAFGLVPWGREREHQGDLDAEIATFFRGVAS</sequence>
<evidence type="ECO:0000256" key="5">
    <source>
        <dbReference type="ARBA" id="ARBA00023210"/>
    </source>
</evidence>
<name>D2BFW4_STRRD</name>
<dbReference type="GO" id="GO:0030435">
    <property type="term" value="P:sporulation resulting in formation of a cellular spore"/>
    <property type="evidence" value="ECO:0007669"/>
    <property type="project" value="UniProtKB-KW"/>
</dbReference>
<gene>
    <name evidence="7" type="ORF">Sros_9398</name>
</gene>
<protein>
    <submittedName>
        <fullName evidence="7">Uncharacterized protein</fullName>
    </submittedName>
</protein>
<comment type="subcellular location">
    <subcellularLocation>
        <location evidence="1">Cell septum</location>
    </subcellularLocation>
</comment>
<organism evidence="7 8">
    <name type="scientific">Streptosporangium roseum (strain ATCC 12428 / DSM 43021 / JCM 3005 / KCTC 9067 / NCIMB 10171 / NRRL 2505 / NI 9100)</name>
    <dbReference type="NCBI Taxonomy" id="479432"/>
    <lineage>
        <taxon>Bacteria</taxon>
        <taxon>Bacillati</taxon>
        <taxon>Actinomycetota</taxon>
        <taxon>Actinomycetes</taxon>
        <taxon>Streptosporangiales</taxon>
        <taxon>Streptosporangiaceae</taxon>
        <taxon>Streptosporangium</taxon>
    </lineage>
</organism>
<keyword evidence="5" id="KW-0717">Septation</keyword>
<dbReference type="InterPro" id="IPR038658">
    <property type="entry name" value="SsgB_sf"/>
</dbReference>
<dbReference type="AlphaFoldDB" id="D2BFW4"/>
<dbReference type="RefSeq" id="WP_012895742.1">
    <property type="nucleotide sequence ID" value="NC_013596.1"/>
</dbReference>
<dbReference type="OrthoDB" id="3853096at2"/>
<keyword evidence="3" id="KW-0132">Cell division</keyword>
<evidence type="ECO:0000256" key="1">
    <source>
        <dbReference type="ARBA" id="ARBA00004431"/>
    </source>
</evidence>
<evidence type="ECO:0000256" key="6">
    <source>
        <dbReference type="ARBA" id="ARBA00023306"/>
    </source>
</evidence>
<dbReference type="Proteomes" id="UP000002029">
    <property type="component" value="Plasmid pSROS01"/>
</dbReference>
<dbReference type="HOGENOM" id="CLU_126599_0_1_11"/>